<dbReference type="Gene3D" id="3.10.450.50">
    <property type="match status" value="1"/>
</dbReference>
<dbReference type="Proteomes" id="UP000094197">
    <property type="component" value="Chromosome 1"/>
</dbReference>
<proteinExistence type="predicted"/>
<accession>A0A1D7UU63</accession>
<dbReference type="AlphaFoldDB" id="A0A1D7UU63"/>
<dbReference type="PANTHER" id="PTHR41252">
    <property type="entry name" value="BLR2505 PROTEIN"/>
    <property type="match status" value="1"/>
</dbReference>
<name>A0A1D7UU63_9LEPT</name>
<dbReference type="Pfam" id="PF12680">
    <property type="entry name" value="SnoaL_2"/>
    <property type="match status" value="1"/>
</dbReference>
<keyword evidence="3" id="KW-1185">Reference proteome</keyword>
<feature type="domain" description="SnoaL-like" evidence="1">
    <location>
        <begin position="11"/>
        <end position="118"/>
    </location>
</feature>
<dbReference type="KEGG" id="laj:A0128_03940"/>
<dbReference type="InterPro" id="IPR037401">
    <property type="entry name" value="SnoaL-like"/>
</dbReference>
<evidence type="ECO:0000259" key="1">
    <source>
        <dbReference type="Pfam" id="PF12680"/>
    </source>
</evidence>
<sequence>MEKTRSSAEVVKDFFNAFGNGDFEGILRLFDEEASIVAVRNDFDRSGLYGTYKGKDGLQKFLSNLGSHFDTKSFSVDSVIGEGDVAFANGSFVHKLKNTGNLFNSDWALKCIVRDNRILGYHFYEDSAAFEKANVSSEGR</sequence>
<evidence type="ECO:0000313" key="2">
    <source>
        <dbReference type="EMBL" id="AOP33084.1"/>
    </source>
</evidence>
<dbReference type="RefSeq" id="WP_069606327.1">
    <property type="nucleotide sequence ID" value="NZ_CP015217.1"/>
</dbReference>
<dbReference type="OrthoDB" id="7869337at2"/>
<gene>
    <name evidence="2" type="ORF">A0128_03940</name>
</gene>
<protein>
    <recommendedName>
        <fullName evidence="1">SnoaL-like domain-containing protein</fullName>
    </recommendedName>
</protein>
<reference evidence="2 3" key="1">
    <citation type="submission" date="2016-04" db="EMBL/GenBank/DDBJ databases">
        <title>Complete genome seqeunce of Leptospira alstonii serovar Room22.</title>
        <authorList>
            <person name="Nally J.E."/>
            <person name="Bayles D.O."/>
            <person name="Hurley D."/>
            <person name="Fanning S."/>
            <person name="McMahon B.J."/>
            <person name="Arent Z."/>
        </authorList>
    </citation>
    <scope>NUCLEOTIDE SEQUENCE [LARGE SCALE GENOMIC DNA]</scope>
    <source>
        <strain evidence="2 3">GWTS #1</strain>
    </source>
</reference>
<evidence type="ECO:0000313" key="3">
    <source>
        <dbReference type="Proteomes" id="UP000094197"/>
    </source>
</evidence>
<dbReference type="EMBL" id="CP015217">
    <property type="protein sequence ID" value="AOP33084.1"/>
    <property type="molecule type" value="Genomic_DNA"/>
</dbReference>
<dbReference type="PANTHER" id="PTHR41252:SF1">
    <property type="entry name" value="BLR2505 PROTEIN"/>
    <property type="match status" value="1"/>
</dbReference>
<dbReference type="InterPro" id="IPR032710">
    <property type="entry name" value="NTF2-like_dom_sf"/>
</dbReference>
<organism evidence="2 3">
    <name type="scientific">Leptospira tipperaryensis</name>
    <dbReference type="NCBI Taxonomy" id="2564040"/>
    <lineage>
        <taxon>Bacteria</taxon>
        <taxon>Pseudomonadati</taxon>
        <taxon>Spirochaetota</taxon>
        <taxon>Spirochaetia</taxon>
        <taxon>Leptospirales</taxon>
        <taxon>Leptospiraceae</taxon>
        <taxon>Leptospira</taxon>
    </lineage>
</organism>
<dbReference type="SUPFAM" id="SSF54427">
    <property type="entry name" value="NTF2-like"/>
    <property type="match status" value="1"/>
</dbReference>